<feature type="compositionally biased region" description="Basic and acidic residues" evidence="1">
    <location>
        <begin position="255"/>
        <end position="282"/>
    </location>
</feature>
<protein>
    <submittedName>
        <fullName evidence="3">Pp4</fullName>
    </submittedName>
</protein>
<name>A0A1W6LRX4_9CNID</name>
<reference evidence="3" key="1">
    <citation type="submission" date="2016-07" db="EMBL/GenBank/DDBJ databases">
        <title>Jellyfish gonad neuropeptides trigger oocyte maturation and spawning.</title>
        <authorList>
            <person name="Takeda N."/>
            <person name="Kon Y."/>
            <person name="Quiroga Artigas G."/>
            <person name="Lapebie P."/>
            <person name="Barreau C."/>
            <person name="Koizumi O."/>
            <person name="Kishimoto T."/>
            <person name="Tachibana K."/>
            <person name="Houliston E."/>
            <person name="Deguchi R."/>
        </authorList>
    </citation>
    <scope>NUCLEOTIDE SEQUENCE</scope>
</reference>
<feature type="signal peptide" evidence="2">
    <location>
        <begin position="1"/>
        <end position="20"/>
    </location>
</feature>
<proteinExistence type="evidence at transcript level"/>
<organism evidence="3">
    <name type="scientific">Clytia hemisphaerica</name>
    <dbReference type="NCBI Taxonomy" id="252671"/>
    <lineage>
        <taxon>Eukaryota</taxon>
        <taxon>Metazoa</taxon>
        <taxon>Cnidaria</taxon>
        <taxon>Hydrozoa</taxon>
        <taxon>Hydroidolina</taxon>
        <taxon>Leptothecata</taxon>
        <taxon>Obeliida</taxon>
        <taxon>Clytiidae</taxon>
        <taxon>Clytia</taxon>
    </lineage>
</organism>
<accession>A0A1W6LRX4</accession>
<feature type="chain" id="PRO_5013207294" evidence="2">
    <location>
        <begin position="21"/>
        <end position="339"/>
    </location>
</feature>
<keyword evidence="2" id="KW-0732">Signal</keyword>
<feature type="region of interest" description="Disordered" evidence="1">
    <location>
        <begin position="150"/>
        <end position="308"/>
    </location>
</feature>
<evidence type="ECO:0000256" key="1">
    <source>
        <dbReference type="SAM" id="MobiDB-lite"/>
    </source>
</evidence>
<feature type="compositionally biased region" description="Basic and acidic residues" evidence="1">
    <location>
        <begin position="150"/>
        <end position="202"/>
    </location>
</feature>
<evidence type="ECO:0000256" key="2">
    <source>
        <dbReference type="SAM" id="SignalP"/>
    </source>
</evidence>
<dbReference type="AlphaFoldDB" id="A0A1W6LRX4"/>
<evidence type="ECO:0000313" key="3">
    <source>
        <dbReference type="EMBL" id="ARN59423.1"/>
    </source>
</evidence>
<dbReference type="EMBL" id="KX496950">
    <property type="protein sequence ID" value="ARN59423.1"/>
    <property type="molecule type" value="mRNA"/>
</dbReference>
<sequence>MNLLVSIPVICAIVLKLTESAPISNVRKIGSNELLLKLTVSDLAKLLSRLQNVHEDGHKEDLNKVSVEGMIADYLDEKQYKDRPRYGKDLKEASRPRYGKEMSEGGNHNVIEQLIEKLVNQSSESDTKDDGNIKSDGKVDNLVSLLHGLDEEKEWPRPGKDWPRAGKDWPRAGKDWPRAGKDWPRAGKDWPRAGKDWPRPGKDQPNGIARGGKRSLGEILSDLMSKRPRYGKDESSTNGPSYQYTLEDMMTEIISGDRPRYGRKSEASRPRYGKESADKTLEEALSNLGTKSTKKDTSSRSSLARGGKKRGVEDLILEYIENHLDDKKDYESARKDTPK</sequence>